<keyword evidence="2" id="KW-1185">Reference proteome</keyword>
<comment type="caution">
    <text evidence="1">The sequence shown here is derived from an EMBL/GenBank/DDBJ whole genome shotgun (WGS) entry which is preliminary data.</text>
</comment>
<evidence type="ECO:0000313" key="1">
    <source>
        <dbReference type="EMBL" id="MFC5853606.1"/>
    </source>
</evidence>
<dbReference type="EMBL" id="JBHSOA010000036">
    <property type="protein sequence ID" value="MFC5853606.1"/>
    <property type="molecule type" value="Genomic_DNA"/>
</dbReference>
<dbReference type="RefSeq" id="WP_381364142.1">
    <property type="nucleotide sequence ID" value="NZ_JBHSOA010000036.1"/>
</dbReference>
<proteinExistence type="predicted"/>
<organism evidence="1 2">
    <name type="scientific">Streptomyces chlorus</name>
    <dbReference type="NCBI Taxonomy" id="887452"/>
    <lineage>
        <taxon>Bacteria</taxon>
        <taxon>Bacillati</taxon>
        <taxon>Actinomycetota</taxon>
        <taxon>Actinomycetes</taxon>
        <taxon>Kitasatosporales</taxon>
        <taxon>Streptomycetaceae</taxon>
        <taxon>Streptomyces</taxon>
    </lineage>
</organism>
<evidence type="ECO:0000313" key="2">
    <source>
        <dbReference type="Proteomes" id="UP001596180"/>
    </source>
</evidence>
<protein>
    <submittedName>
        <fullName evidence="1">Uncharacterized protein</fullName>
    </submittedName>
</protein>
<sequence>MPDSERRLRQQIVKFKELRGSDEAEIALLQTDRGTLVRAVHQLTGENRQLRAELTAPDARVLPTQPRG</sequence>
<dbReference type="Proteomes" id="UP001596180">
    <property type="component" value="Unassembled WGS sequence"/>
</dbReference>
<reference evidence="2" key="1">
    <citation type="journal article" date="2019" name="Int. J. Syst. Evol. Microbiol.">
        <title>The Global Catalogue of Microorganisms (GCM) 10K type strain sequencing project: providing services to taxonomists for standard genome sequencing and annotation.</title>
        <authorList>
            <consortium name="The Broad Institute Genomics Platform"/>
            <consortium name="The Broad Institute Genome Sequencing Center for Infectious Disease"/>
            <person name="Wu L."/>
            <person name="Ma J."/>
        </authorList>
    </citation>
    <scope>NUCLEOTIDE SEQUENCE [LARGE SCALE GENOMIC DNA]</scope>
    <source>
        <strain evidence="2">JCM 10411</strain>
    </source>
</reference>
<gene>
    <name evidence="1" type="ORF">ACFPZI_17870</name>
</gene>
<name>A0ABW1DYF4_9ACTN</name>
<accession>A0ABW1DYF4</accession>